<dbReference type="RefSeq" id="WP_133527518.1">
    <property type="nucleotide sequence ID" value="NZ_SNXO01000002.1"/>
</dbReference>
<gene>
    <name evidence="2" type="ORF">EV211_10259</name>
</gene>
<dbReference type="GO" id="GO:0003677">
    <property type="term" value="F:DNA binding"/>
    <property type="evidence" value="ECO:0007669"/>
    <property type="project" value="InterPro"/>
</dbReference>
<evidence type="ECO:0000259" key="1">
    <source>
        <dbReference type="Pfam" id="PF12728"/>
    </source>
</evidence>
<evidence type="ECO:0000313" key="3">
    <source>
        <dbReference type="Proteomes" id="UP000295500"/>
    </source>
</evidence>
<name>A0A4R6QCF2_9FIRM</name>
<keyword evidence="3" id="KW-1185">Reference proteome</keyword>
<dbReference type="Proteomes" id="UP000295500">
    <property type="component" value="Unassembled WGS sequence"/>
</dbReference>
<dbReference type="OrthoDB" id="90266at2"/>
<sequence length="69" mass="7872">MKNNLKLNEKFIMTPEEAAEYTNTGTDVIRNLCISGQIKATKCGINWKIPRINVEQFFLDKAETGDPIR</sequence>
<evidence type="ECO:0000313" key="2">
    <source>
        <dbReference type="EMBL" id="TDP59817.1"/>
    </source>
</evidence>
<dbReference type="EMBL" id="SNXO01000002">
    <property type="protein sequence ID" value="TDP59817.1"/>
    <property type="molecule type" value="Genomic_DNA"/>
</dbReference>
<dbReference type="Pfam" id="PF12728">
    <property type="entry name" value="HTH_17"/>
    <property type="match status" value="1"/>
</dbReference>
<protein>
    <submittedName>
        <fullName evidence="2">Excisionase family DNA binding protein</fullName>
    </submittedName>
</protein>
<proteinExistence type="predicted"/>
<reference evidence="2 3" key="1">
    <citation type="submission" date="2019-03" db="EMBL/GenBank/DDBJ databases">
        <title>Genomic Encyclopedia of Type Strains, Phase IV (KMG-IV): sequencing the most valuable type-strain genomes for metagenomic binning, comparative biology and taxonomic classification.</title>
        <authorList>
            <person name="Goeker M."/>
        </authorList>
    </citation>
    <scope>NUCLEOTIDE SEQUENCE [LARGE SCALE GENOMIC DNA]</scope>
    <source>
        <strain evidence="2 3">DSM 28287</strain>
    </source>
</reference>
<dbReference type="AlphaFoldDB" id="A0A4R6QCF2"/>
<dbReference type="InterPro" id="IPR010093">
    <property type="entry name" value="SinI_DNA-bd"/>
</dbReference>
<comment type="caution">
    <text evidence="2">The sequence shown here is derived from an EMBL/GenBank/DDBJ whole genome shotgun (WGS) entry which is preliminary data.</text>
</comment>
<accession>A0A4R6QCF2</accession>
<feature type="domain" description="Helix-turn-helix" evidence="1">
    <location>
        <begin position="13"/>
        <end position="58"/>
    </location>
</feature>
<dbReference type="InterPro" id="IPR041657">
    <property type="entry name" value="HTH_17"/>
</dbReference>
<organism evidence="2 3">
    <name type="scientific">Aminicella lysinilytica</name>
    <dbReference type="NCBI Taxonomy" id="433323"/>
    <lineage>
        <taxon>Bacteria</taxon>
        <taxon>Bacillati</taxon>
        <taxon>Bacillota</taxon>
        <taxon>Clostridia</taxon>
        <taxon>Peptostreptococcales</taxon>
        <taxon>Anaerovoracaceae</taxon>
        <taxon>Aminicella</taxon>
    </lineage>
</organism>
<dbReference type="NCBIfam" id="TIGR01764">
    <property type="entry name" value="excise"/>
    <property type="match status" value="1"/>
</dbReference>